<feature type="domain" description="FAS1" evidence="1">
    <location>
        <begin position="37"/>
        <end position="242"/>
    </location>
</feature>
<dbReference type="Proteomes" id="UP001226434">
    <property type="component" value="Unassembled WGS sequence"/>
</dbReference>
<accession>A0ABT6R9G7</accession>
<proteinExistence type="predicted"/>
<dbReference type="InterPro" id="IPR000782">
    <property type="entry name" value="FAS1_domain"/>
</dbReference>
<dbReference type="PROSITE" id="PS50213">
    <property type="entry name" value="FAS1"/>
    <property type="match status" value="2"/>
</dbReference>
<name>A0ABT6R9G7_9BACT</name>
<dbReference type="RefSeq" id="WP_282333323.1">
    <property type="nucleotide sequence ID" value="NZ_JASBRG010000003.1"/>
</dbReference>
<dbReference type="PANTHER" id="PTHR10900:SF77">
    <property type="entry name" value="FI19380P1"/>
    <property type="match status" value="1"/>
</dbReference>
<dbReference type="PANTHER" id="PTHR10900">
    <property type="entry name" value="PERIOSTIN-RELATED"/>
    <property type="match status" value="1"/>
</dbReference>
<sequence length="753" mass="84347">MNKTLQRVCIFVAATLLFANCRKKEWAAYYGRPDNLQPPVYQQLDSMGRFKSLLALIDKSGYKETLGAAGYWTFFAPNDDAFQKFFKEKGIAGVGAIDSVTARAMVQYLLVYNEFKKDRLDDYQATANNAGWTASAAFRRRTAYYTGFYNDFGLNNKPIVAVANNRNSKGALDGNYISNDFNNKYITYFTDDFFKANNLTAEDYKYFYPESEYKGFNVGPATVVKQDIVAENGIIHEVDKVITPLQSIDEYIATKPEYSSFRAILNRLYVNNMVQYIYNADATHRYQVLSGKGDSVFVKVYSSLLSYAPNNENFTKEEDNDGQKDCWTMFIPKNDAVDKYVKTVLCEYYPSLDQMPVDIIADFLNAHLFSTAVWPTKFSVTRNKFSEPPRFDPYTDIFDRKVLSNGFLYGTNKVEEADVFSTVYSKAYLNPKFTMMTRLLNFTGLKLLVAKSNVPVNVLMIPDNVWTAAGYSYNVSKSQFEYTPAGGSATTNGVDDKLTRITKTCVFFDPFRAMIDDLSGADIVRSGDAGTEGDYIKFNNNTIVTAGLQDASIVAKVDSVKTAVNGKVYFINQLPIYTDKPVGYHIKNLGTPTTSDYNYFWQYLNNSVAVFNATTNDIIGLTGFSTVFIPTNAAITQAVNDGILPGTGTAPNKVPNFNPTDEGQKNLVRKFLQYHFLFGHTVVPDGVSSGVFNSFYQNALGNNLKMTVVNSPGALSVIDNYNRAANVINAKSNNLSSRCVIHLIDNYLKYNDN</sequence>
<evidence type="ECO:0000259" key="1">
    <source>
        <dbReference type="PROSITE" id="PS50213"/>
    </source>
</evidence>
<evidence type="ECO:0000313" key="3">
    <source>
        <dbReference type="Proteomes" id="UP001226434"/>
    </source>
</evidence>
<dbReference type="EMBL" id="JASBRG010000003">
    <property type="protein sequence ID" value="MDI3319208.1"/>
    <property type="molecule type" value="Genomic_DNA"/>
</dbReference>
<feature type="domain" description="FAS1" evidence="1">
    <location>
        <begin position="584"/>
        <end position="748"/>
    </location>
</feature>
<dbReference type="Pfam" id="PF02469">
    <property type="entry name" value="Fasciclin"/>
    <property type="match status" value="1"/>
</dbReference>
<reference evidence="2 3" key="1">
    <citation type="submission" date="2023-05" db="EMBL/GenBank/DDBJ databases">
        <title>Genome sequence of Pinibacter sp. MAH-24.</title>
        <authorList>
            <person name="Huq M.A."/>
        </authorList>
    </citation>
    <scope>NUCLEOTIDE SEQUENCE [LARGE SCALE GENOMIC DNA]</scope>
    <source>
        <strain evidence="2 3">MAH-24</strain>
    </source>
</reference>
<organism evidence="2 3">
    <name type="scientific">Pinibacter soli</name>
    <dbReference type="NCBI Taxonomy" id="3044211"/>
    <lineage>
        <taxon>Bacteria</taxon>
        <taxon>Pseudomonadati</taxon>
        <taxon>Bacteroidota</taxon>
        <taxon>Chitinophagia</taxon>
        <taxon>Chitinophagales</taxon>
        <taxon>Chitinophagaceae</taxon>
        <taxon>Pinibacter</taxon>
    </lineage>
</organism>
<dbReference type="InterPro" id="IPR050904">
    <property type="entry name" value="Adhesion/Biosynth-related"/>
</dbReference>
<evidence type="ECO:0000313" key="2">
    <source>
        <dbReference type="EMBL" id="MDI3319208.1"/>
    </source>
</evidence>
<dbReference type="Gene3D" id="2.30.180.10">
    <property type="entry name" value="FAS1 domain"/>
    <property type="match status" value="2"/>
</dbReference>
<gene>
    <name evidence="2" type="ORF">QJ048_05460</name>
</gene>
<dbReference type="InterPro" id="IPR036378">
    <property type="entry name" value="FAS1_dom_sf"/>
</dbReference>
<protein>
    <submittedName>
        <fullName evidence="2">Fasciclin domain-containing protein</fullName>
    </submittedName>
</protein>
<comment type="caution">
    <text evidence="2">The sequence shown here is derived from an EMBL/GenBank/DDBJ whole genome shotgun (WGS) entry which is preliminary data.</text>
</comment>
<keyword evidence="3" id="KW-1185">Reference proteome</keyword>
<dbReference type="SUPFAM" id="SSF82153">
    <property type="entry name" value="FAS1 domain"/>
    <property type="match status" value="2"/>
</dbReference>